<evidence type="ECO:0000256" key="1">
    <source>
        <dbReference type="ARBA" id="ARBA00023118"/>
    </source>
</evidence>
<accession>A0A1Y6CW18</accession>
<evidence type="ECO:0000259" key="2">
    <source>
        <dbReference type="Pfam" id="PF03787"/>
    </source>
</evidence>
<keyword evidence="1" id="KW-0051">Antiviral defense</keyword>
<reference evidence="3 4" key="1">
    <citation type="submission" date="2016-12" db="EMBL/GenBank/DDBJ databases">
        <authorList>
            <person name="Song W.-J."/>
            <person name="Kurnit D.M."/>
        </authorList>
    </citation>
    <scope>NUCLEOTIDE SEQUENCE [LARGE SCALE GENOMIC DNA]</scope>
    <source>
        <strain evidence="3 4">175</strain>
    </source>
</reference>
<dbReference type="Proteomes" id="UP000192923">
    <property type="component" value="Unassembled WGS sequence"/>
</dbReference>
<protein>
    <submittedName>
        <fullName evidence="3">CRISPR/Cas system CSM-associated protein Csm3, group 7 of RAMP superfamily</fullName>
    </submittedName>
</protein>
<dbReference type="PANTHER" id="PTHR35579:SF3">
    <property type="entry name" value="CRISPR SYSTEM CMS ENDORIBONUCLEASE CSM3"/>
    <property type="match status" value="1"/>
</dbReference>
<dbReference type="Pfam" id="PF03787">
    <property type="entry name" value="RAMPs"/>
    <property type="match status" value="1"/>
</dbReference>
<gene>
    <name evidence="3" type="ORF">SAMN02949497_2195</name>
</gene>
<evidence type="ECO:0000313" key="4">
    <source>
        <dbReference type="Proteomes" id="UP000192923"/>
    </source>
</evidence>
<dbReference type="EMBL" id="FXAM01000001">
    <property type="protein sequence ID" value="SMF94859.1"/>
    <property type="molecule type" value="Genomic_DNA"/>
</dbReference>
<dbReference type="InterPro" id="IPR005537">
    <property type="entry name" value="RAMP_III_fam"/>
</dbReference>
<proteinExistence type="predicted"/>
<dbReference type="OrthoDB" id="5504557at2"/>
<dbReference type="RefSeq" id="WP_085212603.1">
    <property type="nucleotide sequence ID" value="NZ_FXAM01000001.1"/>
</dbReference>
<dbReference type="AlphaFoldDB" id="A0A1Y6CW18"/>
<keyword evidence="4" id="KW-1185">Reference proteome</keyword>
<evidence type="ECO:0000313" key="3">
    <source>
        <dbReference type="EMBL" id="SMF94859.1"/>
    </source>
</evidence>
<name>A0A1Y6CW18_9GAMM</name>
<feature type="domain" description="CRISPR type III-associated protein" evidence="2">
    <location>
        <begin position="9"/>
        <end position="187"/>
    </location>
</feature>
<dbReference type="STRING" id="1760988.SAMN02949497_2195"/>
<dbReference type="PANTHER" id="PTHR35579">
    <property type="entry name" value="CRISPR SYSTEM CMS ENDORIBONUCLEASE CSM3"/>
    <property type="match status" value="1"/>
</dbReference>
<dbReference type="CDD" id="cd09726">
    <property type="entry name" value="RAMP_I_III"/>
    <property type="match status" value="1"/>
</dbReference>
<sequence length="200" mass="21028">MPEATILEIEMLDYWHCGSGKGSGDYLDRLAERDSLGLPFVPGRLLKGLLREASLCCEALGHVPTGTALALFGAPNSPEAHNLPGGLRVADARLPPALRAWLGASASTPYRQALSRELFTAAVDETTGTTRERRPRGMEAIVPVTLHAALEPLAGADLPTGWRASLALALPLTGAVGAYRTRGLGRCAMRILDGGTHGAV</sequence>
<organism evidence="3 4">
    <name type="scientific">Methylomagnum ishizawai</name>
    <dbReference type="NCBI Taxonomy" id="1760988"/>
    <lineage>
        <taxon>Bacteria</taxon>
        <taxon>Pseudomonadati</taxon>
        <taxon>Pseudomonadota</taxon>
        <taxon>Gammaproteobacteria</taxon>
        <taxon>Methylococcales</taxon>
        <taxon>Methylococcaceae</taxon>
        <taxon>Methylomagnum</taxon>
    </lineage>
</organism>
<dbReference type="InterPro" id="IPR052216">
    <property type="entry name" value="CRISPR_Csm3_endoribonuclease"/>
</dbReference>
<dbReference type="GO" id="GO:0051607">
    <property type="term" value="P:defense response to virus"/>
    <property type="evidence" value="ECO:0007669"/>
    <property type="project" value="UniProtKB-KW"/>
</dbReference>